<comment type="caution">
    <text evidence="1">The sequence shown here is derived from an EMBL/GenBank/DDBJ whole genome shotgun (WGS) entry which is preliminary data.</text>
</comment>
<organism evidence="1 2">
    <name type="scientific">Leucogyrophana mollusca</name>
    <dbReference type="NCBI Taxonomy" id="85980"/>
    <lineage>
        <taxon>Eukaryota</taxon>
        <taxon>Fungi</taxon>
        <taxon>Dikarya</taxon>
        <taxon>Basidiomycota</taxon>
        <taxon>Agaricomycotina</taxon>
        <taxon>Agaricomycetes</taxon>
        <taxon>Agaricomycetidae</taxon>
        <taxon>Boletales</taxon>
        <taxon>Boletales incertae sedis</taxon>
        <taxon>Leucogyrophana</taxon>
    </lineage>
</organism>
<protein>
    <submittedName>
        <fullName evidence="1">Uncharacterized protein</fullName>
    </submittedName>
</protein>
<evidence type="ECO:0000313" key="2">
    <source>
        <dbReference type="Proteomes" id="UP000790709"/>
    </source>
</evidence>
<dbReference type="Proteomes" id="UP000790709">
    <property type="component" value="Unassembled WGS sequence"/>
</dbReference>
<gene>
    <name evidence="1" type="ORF">BV22DRAFT_1025629</name>
</gene>
<proteinExistence type="predicted"/>
<keyword evidence="2" id="KW-1185">Reference proteome</keyword>
<name>A0ACB8AYA4_9AGAM</name>
<reference evidence="1" key="1">
    <citation type="journal article" date="2021" name="New Phytol.">
        <title>Evolutionary innovations through gain and loss of genes in the ectomycorrhizal Boletales.</title>
        <authorList>
            <person name="Wu G."/>
            <person name="Miyauchi S."/>
            <person name="Morin E."/>
            <person name="Kuo A."/>
            <person name="Drula E."/>
            <person name="Varga T."/>
            <person name="Kohler A."/>
            <person name="Feng B."/>
            <person name="Cao Y."/>
            <person name="Lipzen A."/>
            <person name="Daum C."/>
            <person name="Hundley H."/>
            <person name="Pangilinan J."/>
            <person name="Johnson J."/>
            <person name="Barry K."/>
            <person name="LaButti K."/>
            <person name="Ng V."/>
            <person name="Ahrendt S."/>
            <person name="Min B."/>
            <person name="Choi I.G."/>
            <person name="Park H."/>
            <person name="Plett J.M."/>
            <person name="Magnuson J."/>
            <person name="Spatafora J.W."/>
            <person name="Nagy L.G."/>
            <person name="Henrissat B."/>
            <person name="Grigoriev I.V."/>
            <person name="Yang Z.L."/>
            <person name="Xu J."/>
            <person name="Martin F.M."/>
        </authorList>
    </citation>
    <scope>NUCLEOTIDE SEQUENCE</scope>
    <source>
        <strain evidence="1">KUC20120723A-06</strain>
    </source>
</reference>
<accession>A0ACB8AYA4</accession>
<sequence>MAPPRPSQASTSTHQSARRDIDSDVQLFSGTKRREDLIADPNQLTPIKNSDSTRKFLCEKGLILQAGLDTIETLSTALLEFCNTAPGLTALHKDTIRADKIEEIGESIERNKQSAETLGRITEEVSTQLERSAEFLEGAVATAVTHIDTESDID</sequence>
<evidence type="ECO:0000313" key="1">
    <source>
        <dbReference type="EMBL" id="KAH7917853.1"/>
    </source>
</evidence>
<feature type="non-terminal residue" evidence="1">
    <location>
        <position position="154"/>
    </location>
</feature>
<dbReference type="EMBL" id="MU266918">
    <property type="protein sequence ID" value="KAH7917853.1"/>
    <property type="molecule type" value="Genomic_DNA"/>
</dbReference>